<dbReference type="InterPro" id="IPR008969">
    <property type="entry name" value="CarboxyPept-like_regulatory"/>
</dbReference>
<evidence type="ECO:0000256" key="5">
    <source>
        <dbReference type="ARBA" id="ARBA00022729"/>
    </source>
</evidence>
<dbReference type="Gene3D" id="2.170.130.10">
    <property type="entry name" value="TonB-dependent receptor, plug domain"/>
    <property type="match status" value="1"/>
</dbReference>
<dbReference type="PANTHER" id="PTHR30069">
    <property type="entry name" value="TONB-DEPENDENT OUTER MEMBRANE RECEPTOR"/>
    <property type="match status" value="1"/>
</dbReference>
<dbReference type="NCBIfam" id="TIGR04056">
    <property type="entry name" value="OMP_RagA_SusC"/>
    <property type="match status" value="1"/>
</dbReference>
<dbReference type="InterPro" id="IPR039426">
    <property type="entry name" value="TonB-dep_rcpt-like"/>
</dbReference>
<keyword evidence="6 8" id="KW-0472">Membrane</keyword>
<dbReference type="PROSITE" id="PS52016">
    <property type="entry name" value="TONB_DEPENDENT_REC_3"/>
    <property type="match status" value="1"/>
</dbReference>
<evidence type="ECO:0000256" key="8">
    <source>
        <dbReference type="PROSITE-ProRule" id="PRU01360"/>
    </source>
</evidence>
<dbReference type="InterPro" id="IPR023997">
    <property type="entry name" value="TonB-dep_OMP_SusC/RagA_CS"/>
</dbReference>
<dbReference type="FunFam" id="2.60.40.1120:FF:000003">
    <property type="entry name" value="Outer membrane protein Omp121"/>
    <property type="match status" value="1"/>
</dbReference>
<keyword evidence="2 8" id="KW-0813">Transport</keyword>
<feature type="transmembrane region" description="Helical" evidence="9">
    <location>
        <begin position="21"/>
        <end position="38"/>
    </location>
</feature>
<evidence type="ECO:0000256" key="2">
    <source>
        <dbReference type="ARBA" id="ARBA00022448"/>
    </source>
</evidence>
<keyword evidence="4 8" id="KW-0812">Transmembrane</keyword>
<dbReference type="Proteomes" id="UP000182057">
    <property type="component" value="Unassembled WGS sequence"/>
</dbReference>
<keyword evidence="11" id="KW-0675">Receptor</keyword>
<dbReference type="FunFam" id="2.170.130.10:FF:000003">
    <property type="entry name" value="SusC/RagA family TonB-linked outer membrane protein"/>
    <property type="match status" value="1"/>
</dbReference>
<keyword evidence="9" id="KW-1133">Transmembrane helix</keyword>
<dbReference type="AlphaFoldDB" id="A0A1D3UQR8"/>
<dbReference type="OrthoDB" id="1096764at2"/>
<evidence type="ECO:0000256" key="4">
    <source>
        <dbReference type="ARBA" id="ARBA00022692"/>
    </source>
</evidence>
<accession>A0A1D3UQR8</accession>
<dbReference type="Pfam" id="PF13715">
    <property type="entry name" value="CarbopepD_reg_2"/>
    <property type="match status" value="1"/>
</dbReference>
<dbReference type="SUPFAM" id="SSF56935">
    <property type="entry name" value="Porins"/>
    <property type="match status" value="1"/>
</dbReference>
<dbReference type="Pfam" id="PF07715">
    <property type="entry name" value="Plug"/>
    <property type="match status" value="1"/>
</dbReference>
<keyword evidence="5" id="KW-0732">Signal</keyword>
<evidence type="ECO:0000313" key="11">
    <source>
        <dbReference type="EMBL" id="SCQ22510.1"/>
    </source>
</evidence>
<evidence type="ECO:0000256" key="7">
    <source>
        <dbReference type="ARBA" id="ARBA00023237"/>
    </source>
</evidence>
<dbReference type="GO" id="GO:0015344">
    <property type="term" value="F:siderophore uptake transmembrane transporter activity"/>
    <property type="evidence" value="ECO:0007669"/>
    <property type="project" value="TreeGrafter"/>
</dbReference>
<reference evidence="11 12" key="1">
    <citation type="submission" date="2016-09" db="EMBL/GenBank/DDBJ databases">
        <authorList>
            <person name="Capua I."/>
            <person name="De Benedictis P."/>
            <person name="Joannis T."/>
            <person name="Lombin L.H."/>
            <person name="Cattoli G."/>
        </authorList>
    </citation>
    <scope>NUCLEOTIDE SEQUENCE [LARGE SCALE GENOMIC DNA]</scope>
    <source>
        <strain evidence="11 12">UB20</strain>
    </source>
</reference>
<keyword evidence="3 8" id="KW-1134">Transmembrane beta strand</keyword>
<organism evidence="11 12">
    <name type="scientific">Tannerella forsythia</name>
    <name type="common">Bacteroides forsythus</name>
    <dbReference type="NCBI Taxonomy" id="28112"/>
    <lineage>
        <taxon>Bacteria</taxon>
        <taxon>Pseudomonadati</taxon>
        <taxon>Bacteroidota</taxon>
        <taxon>Bacteroidia</taxon>
        <taxon>Bacteroidales</taxon>
        <taxon>Tannerellaceae</taxon>
        <taxon>Tannerella</taxon>
    </lineage>
</organism>
<gene>
    <name evidence="11" type="primary">susC_28</name>
    <name evidence="11" type="ORF">TFUB20_01737</name>
</gene>
<protein>
    <submittedName>
        <fullName evidence="11">TonB-dependent receptor SusC</fullName>
    </submittedName>
</protein>
<dbReference type="InterPro" id="IPR023996">
    <property type="entry name" value="TonB-dep_OMP_SusC/RagA"/>
</dbReference>
<evidence type="ECO:0000256" key="6">
    <source>
        <dbReference type="ARBA" id="ARBA00023136"/>
    </source>
</evidence>
<evidence type="ECO:0000259" key="10">
    <source>
        <dbReference type="Pfam" id="PF07715"/>
    </source>
</evidence>
<dbReference type="GO" id="GO:0009279">
    <property type="term" value="C:cell outer membrane"/>
    <property type="evidence" value="ECO:0007669"/>
    <property type="project" value="UniProtKB-SubCell"/>
</dbReference>
<comment type="subcellular location">
    <subcellularLocation>
        <location evidence="1 8">Cell outer membrane</location>
        <topology evidence="1 8">Multi-pass membrane protein</topology>
    </subcellularLocation>
</comment>
<dbReference type="GO" id="GO:0044718">
    <property type="term" value="P:siderophore transmembrane transport"/>
    <property type="evidence" value="ECO:0007669"/>
    <property type="project" value="TreeGrafter"/>
</dbReference>
<evidence type="ECO:0000256" key="3">
    <source>
        <dbReference type="ARBA" id="ARBA00022452"/>
    </source>
</evidence>
<evidence type="ECO:0000313" key="12">
    <source>
        <dbReference type="Proteomes" id="UP000182057"/>
    </source>
</evidence>
<comment type="similarity">
    <text evidence="8">Belongs to the TonB-dependent receptor family.</text>
</comment>
<evidence type="ECO:0000256" key="9">
    <source>
        <dbReference type="SAM" id="Phobius"/>
    </source>
</evidence>
<name>A0A1D3UQR8_TANFO</name>
<dbReference type="Gene3D" id="2.40.170.20">
    <property type="entry name" value="TonB-dependent receptor, beta-barrel domain"/>
    <property type="match status" value="1"/>
</dbReference>
<dbReference type="NCBIfam" id="TIGR04057">
    <property type="entry name" value="SusC_RagA_signa"/>
    <property type="match status" value="1"/>
</dbReference>
<dbReference type="InterPro" id="IPR037066">
    <property type="entry name" value="Plug_dom_sf"/>
</dbReference>
<feature type="domain" description="TonB-dependent receptor plug" evidence="10">
    <location>
        <begin position="237"/>
        <end position="342"/>
    </location>
</feature>
<sequence>MVEKINPNHIVASNCIHMIRVMKISVGLLFLGIFSLYAENVYSQPRELSLNLKNTTIRQAFSEIEKNSDYVFMVSDEAERSLDKKIDIAVQKGSIDKILSLLLEDTNLDHAIVERQISVFKKKASAVAIRTMVSQKNPVSQQTAKKGITGVVKDSKGEPVIGANVIEKGTPANGTVTDIDGNFSLSVDNNAVLRISFIGYTDQEINTAGKTRFDITLLENAEALDEVVVVAYGTQKKSTLTGAVAAINTKEIKQSPMANLAVTLTGRLPGLIAIQRSGEPGRDAAMLYMRGRGTVNGQNPLILVDGVEREITSIDPNEVDNISILKDASSTALFGVRGANGVILVTTKRGTSEIPDISLNAETGWQTFTRWPSSLNAYDWATLKNQAWRNDTPNPGVNDKPPYSDYALERYRLNDWPEVYGNHNWVRELMNQWVPQSRYNLTLNGKGSNVGYFVNVGYLHQGGQWKIDPEPKSYDPSNYMDRYNFRANIDAALNKQKTLKAFLNAAGTFESVNGPNSTSEKIIYHTLTLWPSIQPGPLTPDGQVLIGSGSYQESPWALINRSGYKKESRSSVNASFGMQYDMDAFVKGLSAKIIASFDTKSVNTLTGSRGYQYWEQVIDPNQKGADGRDSISYHRIRSDFDNTPLSTKKEATFQSFYDIQFQLNYYRVFDKKHSVTGLLLAQQQSLIKPNDPLPFNVRGLSTRLSYGYDERYILEFNIGYNGSEQFAPKNRYGLFPSVSGAWNLFNESFFKSAVRTINKLKLRASYGTVGNDRIGDTRFLYMDNITRPGAGYSPGISNNHTIAEQFFGNPNLKWETARKFNAGLEIGLFNALNITIDVFNEKRDNILITKESLPSLIGVPRSTIAPFNLGKVENKGYEVEMTYSKSIHRDLFVIVKGNINYNDNKVLYIDELQRDNTYAYPYRQTGYSIGQQWGLNALGFFKDQSEIDNYARYDGIQPRPGDLKFEDLNGDGIINDKDMKPIGYSDIPKYTWGLALSVTYKNVDISGLFQGAAKVSGMVEGSGAWEWYDFREYHLKAWTAERAAAGEDIKFPALSRAQSASELRPNTFFNLDRSYVRLKNLEIGYNVPKKWCSQFHAKSVRIYLNGYNLFTWDKMKFKDWDPEVTDNRSYPILKVVNLGANVTF</sequence>
<proteinExistence type="inferred from homology"/>
<dbReference type="EMBL" id="FMMM01000061">
    <property type="protein sequence ID" value="SCQ22510.1"/>
    <property type="molecule type" value="Genomic_DNA"/>
</dbReference>
<dbReference type="InterPro" id="IPR036942">
    <property type="entry name" value="Beta-barrel_TonB_sf"/>
</dbReference>
<dbReference type="PANTHER" id="PTHR30069:SF29">
    <property type="entry name" value="HEMOGLOBIN AND HEMOGLOBIN-HAPTOGLOBIN-BINDING PROTEIN 1-RELATED"/>
    <property type="match status" value="1"/>
</dbReference>
<keyword evidence="7 8" id="KW-0998">Cell outer membrane</keyword>
<dbReference type="Gene3D" id="2.60.40.1120">
    <property type="entry name" value="Carboxypeptidase-like, regulatory domain"/>
    <property type="match status" value="1"/>
</dbReference>
<evidence type="ECO:0000256" key="1">
    <source>
        <dbReference type="ARBA" id="ARBA00004571"/>
    </source>
</evidence>
<dbReference type="InterPro" id="IPR012910">
    <property type="entry name" value="Plug_dom"/>
</dbReference>
<dbReference type="SUPFAM" id="SSF49464">
    <property type="entry name" value="Carboxypeptidase regulatory domain-like"/>
    <property type="match status" value="1"/>
</dbReference>